<evidence type="ECO:0000313" key="1">
    <source>
        <dbReference type="EMBL" id="HGB31076.1"/>
    </source>
</evidence>
<accession>A0A7C3SPC1</accession>
<proteinExistence type="predicted"/>
<gene>
    <name evidence="1" type="ORF">ENV35_04285</name>
</gene>
<sequence>MSEKLIEDKDFVEKLENMKIRTVISPEGILVSMKDISRFKASVFMGRIDKVYYYSNGCGDSMLRDLGLSGYWALLK</sequence>
<comment type="caution">
    <text evidence="1">The sequence shown here is derived from an EMBL/GenBank/DDBJ whole genome shotgun (WGS) entry which is preliminary data.</text>
</comment>
<dbReference type="EMBL" id="DTGA01000097">
    <property type="protein sequence ID" value="HGB31076.1"/>
    <property type="molecule type" value="Genomic_DNA"/>
</dbReference>
<protein>
    <submittedName>
        <fullName evidence="1">Uncharacterized protein</fullName>
    </submittedName>
</protein>
<reference evidence="1" key="1">
    <citation type="journal article" date="2020" name="mSystems">
        <title>Genome- and Community-Level Interaction Insights into Carbon Utilization and Element Cycling Functions of Hydrothermarchaeota in Hydrothermal Sediment.</title>
        <authorList>
            <person name="Zhou Z."/>
            <person name="Liu Y."/>
            <person name="Xu W."/>
            <person name="Pan J."/>
            <person name="Luo Z.H."/>
            <person name="Li M."/>
        </authorList>
    </citation>
    <scope>NUCLEOTIDE SEQUENCE [LARGE SCALE GENOMIC DNA]</scope>
    <source>
        <strain evidence="1">SpSt-751</strain>
    </source>
</reference>
<dbReference type="AlphaFoldDB" id="A0A7C3SPC1"/>
<organism evidence="1">
    <name type="scientific">Dictyoglomus turgidum</name>
    <dbReference type="NCBI Taxonomy" id="513050"/>
    <lineage>
        <taxon>Bacteria</taxon>
        <taxon>Pseudomonadati</taxon>
        <taxon>Dictyoglomota</taxon>
        <taxon>Dictyoglomia</taxon>
        <taxon>Dictyoglomales</taxon>
        <taxon>Dictyoglomaceae</taxon>
        <taxon>Dictyoglomus</taxon>
    </lineage>
</organism>
<name>A0A7C3SPC1_9BACT</name>